<evidence type="ECO:0000313" key="3">
    <source>
        <dbReference type="Proteomes" id="UP000277498"/>
    </source>
</evidence>
<name>A0A3P5XAR3_9RHOB</name>
<feature type="compositionally biased region" description="Basic and acidic residues" evidence="1">
    <location>
        <begin position="262"/>
        <end position="279"/>
    </location>
</feature>
<feature type="region of interest" description="Disordered" evidence="1">
    <location>
        <begin position="255"/>
        <end position="279"/>
    </location>
</feature>
<evidence type="ECO:0000256" key="1">
    <source>
        <dbReference type="SAM" id="MobiDB-lite"/>
    </source>
</evidence>
<dbReference type="AlphaFoldDB" id="A0A3P5XAR3"/>
<organism evidence="2 3">
    <name type="scientific">Pseudogemmobacter humi</name>
    <dbReference type="NCBI Taxonomy" id="2483812"/>
    <lineage>
        <taxon>Bacteria</taxon>
        <taxon>Pseudomonadati</taxon>
        <taxon>Pseudomonadota</taxon>
        <taxon>Alphaproteobacteria</taxon>
        <taxon>Rhodobacterales</taxon>
        <taxon>Paracoccaceae</taxon>
        <taxon>Pseudogemmobacter</taxon>
    </lineage>
</organism>
<dbReference type="OrthoDB" id="9982730at2"/>
<gene>
    <name evidence="2" type="ORF">XINFAN_03184</name>
</gene>
<dbReference type="RefSeq" id="WP_124087898.1">
    <property type="nucleotide sequence ID" value="NZ_UXAW01000089.1"/>
</dbReference>
<keyword evidence="3" id="KW-1185">Reference proteome</keyword>
<dbReference type="EMBL" id="UXAW01000089">
    <property type="protein sequence ID" value="VDC31838.1"/>
    <property type="molecule type" value="Genomic_DNA"/>
</dbReference>
<reference evidence="2 3" key="1">
    <citation type="submission" date="2018-11" db="EMBL/GenBank/DDBJ databases">
        <authorList>
            <person name="Criscuolo A."/>
        </authorList>
    </citation>
    <scope>NUCLEOTIDE SEQUENCE [LARGE SCALE GENOMIC DNA]</scope>
    <source>
        <strain evidence="2">ACIP111625</strain>
    </source>
</reference>
<sequence>MSLLGALPGIGSVLGGLGSLFGGRRRSDPMIDTARALRGQALGAREAAAEHGFNPLTLLGVSSPMAAQGGGGAAPLASIDLITGGLRDISDVVSGDADRRRAADQLKLDMARLEFDQLRSGVVAAAPSAAAAVGDGLPALGRHSNSVRGSMAGSVPLSFGMAPAPLSPEREKSVDPVKNTPGFFEVENSLTGGPVVLPGNDGEVMGIDEGLMATVVGLPQVVSNWSVRGPANDAREEFILKYGVSPREYYFGGGKGKPFKPSKSEKWRNKFNESMRKGH</sequence>
<accession>A0A3P5XAR3</accession>
<evidence type="ECO:0000313" key="2">
    <source>
        <dbReference type="EMBL" id="VDC31838.1"/>
    </source>
</evidence>
<dbReference type="Proteomes" id="UP000277498">
    <property type="component" value="Unassembled WGS sequence"/>
</dbReference>
<proteinExistence type="predicted"/>
<protein>
    <submittedName>
        <fullName evidence="2">Uncharacterized protein</fullName>
    </submittedName>
</protein>